<dbReference type="Pfam" id="PF03484">
    <property type="entry name" value="B5"/>
    <property type="match status" value="1"/>
</dbReference>
<evidence type="ECO:0000256" key="3">
    <source>
        <dbReference type="ARBA" id="ARBA00011209"/>
    </source>
</evidence>
<comment type="caution">
    <text evidence="20">The sequence shown here is derived from an EMBL/GenBank/DDBJ whole genome shotgun (WGS) entry which is preliminary data.</text>
</comment>
<name>A0A2H0RLG8_9BACT</name>
<dbReference type="InterPro" id="IPR009061">
    <property type="entry name" value="DNA-bd_dom_put_sf"/>
</dbReference>
<dbReference type="CDD" id="cd00769">
    <property type="entry name" value="PheRS_beta_core"/>
    <property type="match status" value="1"/>
</dbReference>
<feature type="binding site" evidence="15">
    <location>
        <position position="493"/>
    </location>
    <ligand>
        <name>Mg(2+)</name>
        <dbReference type="ChEBI" id="CHEBI:18420"/>
        <note>shared with alpha subunit</note>
    </ligand>
</feature>
<protein>
    <recommendedName>
        <fullName evidence="15">Phenylalanine--tRNA ligase beta subunit</fullName>
        <ecNumber evidence="15">6.1.1.20</ecNumber>
    </recommendedName>
    <alternativeName>
        <fullName evidence="15">Phenylalanyl-tRNA synthetase beta subunit</fullName>
        <shortName evidence="15">PheRS</shortName>
    </alternativeName>
</protein>
<dbReference type="InterPro" id="IPR045864">
    <property type="entry name" value="aa-tRNA-synth_II/BPL/LPL"/>
</dbReference>
<dbReference type="InterPro" id="IPR004532">
    <property type="entry name" value="Phe-tRNA-ligase_IIc_bsu_bact"/>
</dbReference>
<dbReference type="GO" id="GO:0005524">
    <property type="term" value="F:ATP binding"/>
    <property type="evidence" value="ECO:0007669"/>
    <property type="project" value="UniProtKB-UniRule"/>
</dbReference>
<comment type="cofactor">
    <cofactor evidence="15">
        <name>Mg(2+)</name>
        <dbReference type="ChEBI" id="CHEBI:18420"/>
    </cofactor>
    <text evidence="15">Binds 2 magnesium ions per tetramer.</text>
</comment>
<dbReference type="HAMAP" id="MF_00283">
    <property type="entry name" value="Phe_tRNA_synth_beta1"/>
    <property type="match status" value="1"/>
</dbReference>
<evidence type="ECO:0000256" key="1">
    <source>
        <dbReference type="ARBA" id="ARBA00004496"/>
    </source>
</evidence>
<dbReference type="GO" id="GO:0004826">
    <property type="term" value="F:phenylalanine-tRNA ligase activity"/>
    <property type="evidence" value="ECO:0007669"/>
    <property type="project" value="UniProtKB-UniRule"/>
</dbReference>
<comment type="subunit">
    <text evidence="3 15">Tetramer of two alpha and two beta subunits.</text>
</comment>
<dbReference type="InterPro" id="IPR012340">
    <property type="entry name" value="NA-bd_OB-fold"/>
</dbReference>
<evidence type="ECO:0000256" key="7">
    <source>
        <dbReference type="ARBA" id="ARBA00022723"/>
    </source>
</evidence>
<feature type="domain" description="TRNA-binding" evidence="17">
    <location>
        <begin position="51"/>
        <end position="169"/>
    </location>
</feature>
<dbReference type="NCBIfam" id="TIGR00472">
    <property type="entry name" value="pheT_bact"/>
    <property type="match status" value="1"/>
</dbReference>
<dbReference type="SUPFAM" id="SSF46955">
    <property type="entry name" value="Putative DNA-binding domain"/>
    <property type="match status" value="1"/>
</dbReference>
<dbReference type="Pfam" id="PF17759">
    <property type="entry name" value="tRNA_synthFbeta"/>
    <property type="match status" value="1"/>
</dbReference>
<dbReference type="Pfam" id="PF03483">
    <property type="entry name" value="B3_4"/>
    <property type="match status" value="1"/>
</dbReference>
<evidence type="ECO:0000259" key="19">
    <source>
        <dbReference type="PROSITE" id="PS51483"/>
    </source>
</evidence>
<gene>
    <name evidence="15" type="primary">pheT</name>
    <name evidence="20" type="ORF">COV06_04485</name>
</gene>
<dbReference type="SUPFAM" id="SSF55681">
    <property type="entry name" value="Class II aaRS and biotin synthetases"/>
    <property type="match status" value="1"/>
</dbReference>
<dbReference type="PANTHER" id="PTHR10947">
    <property type="entry name" value="PHENYLALANYL-TRNA SYNTHETASE BETA CHAIN AND LEUCINE-RICH REPEAT-CONTAINING PROTEIN 47"/>
    <property type="match status" value="1"/>
</dbReference>
<evidence type="ECO:0000256" key="5">
    <source>
        <dbReference type="ARBA" id="ARBA00022555"/>
    </source>
</evidence>
<dbReference type="Gene3D" id="3.30.70.380">
    <property type="entry name" value="Ferrodoxin-fold anticodon-binding domain"/>
    <property type="match status" value="1"/>
</dbReference>
<dbReference type="SUPFAM" id="SSF50249">
    <property type="entry name" value="Nucleic acid-binding proteins"/>
    <property type="match status" value="1"/>
</dbReference>
<keyword evidence="5 16" id="KW-0820">tRNA-binding</keyword>
<dbReference type="SMART" id="SM00874">
    <property type="entry name" value="B5"/>
    <property type="match status" value="1"/>
</dbReference>
<dbReference type="Gene3D" id="3.30.930.10">
    <property type="entry name" value="Bira Bifunctional Protein, Domain 2"/>
    <property type="match status" value="1"/>
</dbReference>
<evidence type="ECO:0000256" key="9">
    <source>
        <dbReference type="ARBA" id="ARBA00022840"/>
    </source>
</evidence>
<dbReference type="PROSITE" id="PS51483">
    <property type="entry name" value="B5"/>
    <property type="match status" value="1"/>
</dbReference>
<feature type="binding site" evidence="15">
    <location>
        <position position="483"/>
    </location>
    <ligand>
        <name>Mg(2+)</name>
        <dbReference type="ChEBI" id="CHEBI:18420"/>
        <note>shared with alpha subunit</note>
    </ligand>
</feature>
<dbReference type="InterPro" id="IPR002547">
    <property type="entry name" value="tRNA-bd_dom"/>
</dbReference>
<evidence type="ECO:0000256" key="8">
    <source>
        <dbReference type="ARBA" id="ARBA00022741"/>
    </source>
</evidence>
<sequence>MYDSLSNSSMNILAPYSWIKAFLQTEFTPEDYAKQIALVGNEVEHQMRADVHMGPHVVVGKILEVHPHPNADKLRLVLTEIAPGEKKQIVCGGSNLQAGQIVAVALPGAVVSWHGTEEVELKETQIRGQESFGMICAAEEIGFPKLSDGEKIWDLSEIIPDALVGTSLAKALELDGEIIFDIEQTTNRPDGMSIVGQAREAYAAMLGEFDDPLTQPPVLPSPTSPTQNVLSVHVDDHKLCPRYMGAVLEVTVGPSPWWIQRRLLLAGAKPINNVVDVTNYVRLELGQPLHTFDYNRIVGGTIVVRSAKQGEVITALDGEEYTLTPGMLVIADAVKSVAIAGVMGGLETGVTKDTTKIVLEAATFDPLSIRSTWRVLNLQSDSQTLYEKGVSAELPAYGLARAIELLQEVADAKLVSAVQDARVSEYVPKTFILRPERVNQLMGVALDVEVQTGMLKRLGFEVSEATGEVNAFSVRVPFWRDMDIEADVDLTEEIARLYGYANIPSTLPTGAIPRRERDVLLDRENEIKDVLAGAGWTEVYANSFIDPADLTKAGFDADTALALENPLTEESVMRPTLMPTMLRTLQQNELHPTAERLFELQRVYLSRKGDLPEERSMLMVSVMADKAGEHLFRTMKGVLDTLCDHYHVSYRLTREDVGEQYHPGRSASVWVGGVRVGTIGEVHPLIHRAFGIDRHVALLEMDLPALEAHLKLTPTYVEPSAFPFVYRDLAILVDEAVEYGDVQETMRLASSLLQDVELFDLYRGTQVPSGKKSLAVHLEFSADKTLTSEEVDVEMKRLVETLTNQFSAFVRE</sequence>
<keyword evidence="8 15" id="KW-0547">Nucleotide-binding</keyword>
<evidence type="ECO:0000256" key="15">
    <source>
        <dbReference type="HAMAP-Rule" id="MF_00283"/>
    </source>
</evidence>
<keyword evidence="10 15" id="KW-0460">Magnesium</keyword>
<dbReference type="InterPro" id="IPR020825">
    <property type="entry name" value="Phe-tRNA_synthase-like_B3/B4"/>
</dbReference>
<evidence type="ECO:0000256" key="12">
    <source>
        <dbReference type="ARBA" id="ARBA00022917"/>
    </source>
</evidence>
<dbReference type="Pfam" id="PF01588">
    <property type="entry name" value="tRNA_bind"/>
    <property type="match status" value="1"/>
</dbReference>
<dbReference type="Proteomes" id="UP000230084">
    <property type="component" value="Unassembled WGS sequence"/>
</dbReference>
<accession>A0A2H0RLG8</accession>
<dbReference type="InterPro" id="IPR041616">
    <property type="entry name" value="PheRS_beta_core"/>
</dbReference>
<dbReference type="Gene3D" id="3.30.56.10">
    <property type="match status" value="2"/>
</dbReference>
<dbReference type="InterPro" id="IPR045060">
    <property type="entry name" value="Phe-tRNA-ligase_IIc_bsu"/>
</dbReference>
<keyword evidence="11 16" id="KW-0694">RNA-binding</keyword>
<dbReference type="GO" id="GO:0000287">
    <property type="term" value="F:magnesium ion binding"/>
    <property type="evidence" value="ECO:0007669"/>
    <property type="project" value="UniProtKB-UniRule"/>
</dbReference>
<evidence type="ECO:0000256" key="2">
    <source>
        <dbReference type="ARBA" id="ARBA00008653"/>
    </source>
</evidence>
<evidence type="ECO:0000313" key="21">
    <source>
        <dbReference type="Proteomes" id="UP000230084"/>
    </source>
</evidence>
<dbReference type="SMART" id="SM00873">
    <property type="entry name" value="B3_4"/>
    <property type="match status" value="1"/>
</dbReference>
<feature type="domain" description="FDX-ACB" evidence="18">
    <location>
        <begin position="720"/>
        <end position="811"/>
    </location>
</feature>
<dbReference type="PROSITE" id="PS50886">
    <property type="entry name" value="TRBD"/>
    <property type="match status" value="1"/>
</dbReference>
<dbReference type="AlphaFoldDB" id="A0A2H0RLG8"/>
<keyword evidence="7 15" id="KW-0479">Metal-binding</keyword>
<evidence type="ECO:0000256" key="13">
    <source>
        <dbReference type="ARBA" id="ARBA00023146"/>
    </source>
</evidence>
<organism evidence="20 21">
    <name type="scientific">Candidatus Uhrbacteria bacterium CG10_big_fil_rev_8_21_14_0_10_50_16</name>
    <dbReference type="NCBI Taxonomy" id="1975039"/>
    <lineage>
        <taxon>Bacteria</taxon>
        <taxon>Candidatus Uhriibacteriota</taxon>
    </lineage>
</organism>
<feature type="binding site" evidence="15">
    <location>
        <position position="492"/>
    </location>
    <ligand>
        <name>Mg(2+)</name>
        <dbReference type="ChEBI" id="CHEBI:18420"/>
        <note>shared with alpha subunit</note>
    </ligand>
</feature>
<dbReference type="GO" id="GO:0009328">
    <property type="term" value="C:phenylalanine-tRNA ligase complex"/>
    <property type="evidence" value="ECO:0007669"/>
    <property type="project" value="TreeGrafter"/>
</dbReference>
<comment type="catalytic activity">
    <reaction evidence="14 15">
        <text>tRNA(Phe) + L-phenylalanine + ATP = L-phenylalanyl-tRNA(Phe) + AMP + diphosphate + H(+)</text>
        <dbReference type="Rhea" id="RHEA:19413"/>
        <dbReference type="Rhea" id="RHEA-COMP:9668"/>
        <dbReference type="Rhea" id="RHEA-COMP:9699"/>
        <dbReference type="ChEBI" id="CHEBI:15378"/>
        <dbReference type="ChEBI" id="CHEBI:30616"/>
        <dbReference type="ChEBI" id="CHEBI:33019"/>
        <dbReference type="ChEBI" id="CHEBI:58095"/>
        <dbReference type="ChEBI" id="CHEBI:78442"/>
        <dbReference type="ChEBI" id="CHEBI:78531"/>
        <dbReference type="ChEBI" id="CHEBI:456215"/>
        <dbReference type="EC" id="6.1.1.20"/>
    </reaction>
</comment>
<comment type="subcellular location">
    <subcellularLocation>
        <location evidence="1 15">Cytoplasm</location>
    </subcellularLocation>
</comment>
<dbReference type="SMART" id="SM00896">
    <property type="entry name" value="FDX-ACB"/>
    <property type="match status" value="1"/>
</dbReference>
<dbReference type="EMBL" id="PCYM01000010">
    <property type="protein sequence ID" value="PIR47310.1"/>
    <property type="molecule type" value="Genomic_DNA"/>
</dbReference>
<dbReference type="GO" id="GO:0006432">
    <property type="term" value="P:phenylalanyl-tRNA aminoacylation"/>
    <property type="evidence" value="ECO:0007669"/>
    <property type="project" value="UniProtKB-UniRule"/>
</dbReference>
<feature type="binding site" evidence="15">
    <location>
        <position position="489"/>
    </location>
    <ligand>
        <name>Mg(2+)</name>
        <dbReference type="ChEBI" id="CHEBI:18420"/>
        <note>shared with alpha subunit</note>
    </ligand>
</feature>
<evidence type="ECO:0000256" key="6">
    <source>
        <dbReference type="ARBA" id="ARBA00022598"/>
    </source>
</evidence>
<dbReference type="InterPro" id="IPR005146">
    <property type="entry name" value="B3/B4_tRNA-bd"/>
</dbReference>
<dbReference type="EC" id="6.1.1.20" evidence="15"/>
<dbReference type="InterPro" id="IPR036690">
    <property type="entry name" value="Fdx_antiC-bd_sf"/>
</dbReference>
<dbReference type="GO" id="GO:0000049">
    <property type="term" value="F:tRNA binding"/>
    <property type="evidence" value="ECO:0007669"/>
    <property type="project" value="UniProtKB-UniRule"/>
</dbReference>
<evidence type="ECO:0000256" key="11">
    <source>
        <dbReference type="ARBA" id="ARBA00022884"/>
    </source>
</evidence>
<feature type="domain" description="B5" evidence="19">
    <location>
        <begin position="426"/>
        <end position="505"/>
    </location>
</feature>
<evidence type="ECO:0000313" key="20">
    <source>
        <dbReference type="EMBL" id="PIR47310.1"/>
    </source>
</evidence>
<evidence type="ECO:0000259" key="17">
    <source>
        <dbReference type="PROSITE" id="PS50886"/>
    </source>
</evidence>
<dbReference type="Gene3D" id="3.50.40.10">
    <property type="entry name" value="Phenylalanyl-trna Synthetase, Chain B, domain 3"/>
    <property type="match status" value="1"/>
</dbReference>
<dbReference type="SUPFAM" id="SSF56037">
    <property type="entry name" value="PheT/TilS domain"/>
    <property type="match status" value="1"/>
</dbReference>
<evidence type="ECO:0000256" key="10">
    <source>
        <dbReference type="ARBA" id="ARBA00022842"/>
    </source>
</evidence>
<evidence type="ECO:0000256" key="4">
    <source>
        <dbReference type="ARBA" id="ARBA00022490"/>
    </source>
</evidence>
<dbReference type="SUPFAM" id="SSF54991">
    <property type="entry name" value="Anticodon-binding domain of PheRS"/>
    <property type="match status" value="1"/>
</dbReference>
<dbReference type="InterPro" id="IPR005121">
    <property type="entry name" value="Fdx_antiC-bd"/>
</dbReference>
<dbReference type="PANTHER" id="PTHR10947:SF0">
    <property type="entry name" value="PHENYLALANINE--TRNA LIGASE BETA SUBUNIT"/>
    <property type="match status" value="1"/>
</dbReference>
<evidence type="ECO:0000259" key="18">
    <source>
        <dbReference type="PROSITE" id="PS51447"/>
    </source>
</evidence>
<reference evidence="20 21" key="1">
    <citation type="submission" date="2017-09" db="EMBL/GenBank/DDBJ databases">
        <title>Depth-based differentiation of microbial function through sediment-hosted aquifers and enrichment of novel symbionts in the deep terrestrial subsurface.</title>
        <authorList>
            <person name="Probst A.J."/>
            <person name="Ladd B."/>
            <person name="Jarett J.K."/>
            <person name="Geller-Mcgrath D.E."/>
            <person name="Sieber C.M."/>
            <person name="Emerson J.B."/>
            <person name="Anantharaman K."/>
            <person name="Thomas B.C."/>
            <person name="Malmstrom R."/>
            <person name="Stieglmeier M."/>
            <person name="Klingl A."/>
            <person name="Woyke T."/>
            <person name="Ryan C.M."/>
            <person name="Banfield J.F."/>
        </authorList>
    </citation>
    <scope>NUCLEOTIDE SEQUENCE [LARGE SCALE GENOMIC DNA]</scope>
    <source>
        <strain evidence="20">CG10_big_fil_rev_8_21_14_0_10_50_16</strain>
    </source>
</reference>
<evidence type="ECO:0000256" key="16">
    <source>
        <dbReference type="PROSITE-ProRule" id="PRU00209"/>
    </source>
</evidence>
<dbReference type="InterPro" id="IPR033714">
    <property type="entry name" value="tRNA_bind_bactPheRS"/>
</dbReference>
<dbReference type="CDD" id="cd02796">
    <property type="entry name" value="tRNA_bind_bactPheRS"/>
    <property type="match status" value="1"/>
</dbReference>
<keyword evidence="13 15" id="KW-0030">Aminoacyl-tRNA synthetase</keyword>
<keyword evidence="4 15" id="KW-0963">Cytoplasm</keyword>
<dbReference type="PROSITE" id="PS51447">
    <property type="entry name" value="FDX_ACB"/>
    <property type="match status" value="1"/>
</dbReference>
<dbReference type="InterPro" id="IPR005147">
    <property type="entry name" value="tRNA_synthase_B5-dom"/>
</dbReference>
<evidence type="ECO:0000256" key="14">
    <source>
        <dbReference type="ARBA" id="ARBA00049255"/>
    </source>
</evidence>
<dbReference type="Gene3D" id="2.40.50.140">
    <property type="entry name" value="Nucleic acid-binding proteins"/>
    <property type="match status" value="1"/>
</dbReference>
<keyword evidence="12 15" id="KW-0648">Protein biosynthesis</keyword>
<proteinExistence type="inferred from homology"/>
<keyword evidence="9 15" id="KW-0067">ATP-binding</keyword>
<keyword evidence="6 15" id="KW-0436">Ligase</keyword>
<dbReference type="Pfam" id="PF03147">
    <property type="entry name" value="FDX-ACB"/>
    <property type="match status" value="1"/>
</dbReference>
<comment type="similarity">
    <text evidence="2 15">Belongs to the phenylalanyl-tRNA synthetase beta subunit family. Type 1 subfamily.</text>
</comment>